<dbReference type="Proteomes" id="UP000789702">
    <property type="component" value="Unassembled WGS sequence"/>
</dbReference>
<evidence type="ECO:0000313" key="2">
    <source>
        <dbReference type="Proteomes" id="UP000789702"/>
    </source>
</evidence>
<organism evidence="1 2">
    <name type="scientific">Dentiscutata heterogama</name>
    <dbReference type="NCBI Taxonomy" id="1316150"/>
    <lineage>
        <taxon>Eukaryota</taxon>
        <taxon>Fungi</taxon>
        <taxon>Fungi incertae sedis</taxon>
        <taxon>Mucoromycota</taxon>
        <taxon>Glomeromycotina</taxon>
        <taxon>Glomeromycetes</taxon>
        <taxon>Diversisporales</taxon>
        <taxon>Gigasporaceae</taxon>
        <taxon>Dentiscutata</taxon>
    </lineage>
</organism>
<dbReference type="EMBL" id="CAJVPU010008078">
    <property type="protein sequence ID" value="CAG8579834.1"/>
    <property type="molecule type" value="Genomic_DNA"/>
</dbReference>
<accession>A0ACA9MAS6</accession>
<feature type="non-terminal residue" evidence="1">
    <location>
        <position position="489"/>
    </location>
</feature>
<name>A0ACA9MAS6_9GLOM</name>
<evidence type="ECO:0000313" key="1">
    <source>
        <dbReference type="EMBL" id="CAG8579834.1"/>
    </source>
</evidence>
<gene>
    <name evidence="1" type="ORF">DHETER_LOCUS6419</name>
</gene>
<feature type="non-terminal residue" evidence="1">
    <location>
        <position position="1"/>
    </location>
</feature>
<comment type="caution">
    <text evidence="1">The sequence shown here is derived from an EMBL/GenBank/DDBJ whole genome shotgun (WGS) entry which is preliminary data.</text>
</comment>
<sequence>YASIDASLAGFCMIYALGFVPIVAVLIKDYSVVDTGLKSVEHIKEYVNMPQEPFSVITNTRPPAAWPTDGNIKVFGLTVHYSPNDEPALSDIKFSVKAEEKIGIVGRTGAGKTTLANSFLRLTEATKGRIVIDGIDISSLRLEDLRTRLTIIPQDPILFEGTVRSNLDIREEYNDQDLWESLRRVHLVHFEEVNSQVFIIGPITSLDDPVSEGGSNFSLGERQLICLARTLLRRSKIVIMDEVTDIDIEMTNKIQEIIRNEFQHTTILCISHRFDMIRNFDRILVLDEGRIAEFDTPYNLIKNPDILDEQIEHESEHEVDEERGDQQNQPEMLDQNRYNDDREVQEERQEFATQIVKNLFFIGKCFYYLSPDNENQDNVNNADNYDDDDEKKIYSRLLARFASSNNEEIDYQNKHCRSGHLHVLAPSYLLFITSPIYRSINNETAKGQDIEVLDLLQKRVGTTQYHNAYNKVRQQMADVRMERKHKRVK</sequence>
<proteinExistence type="predicted"/>
<protein>
    <submittedName>
        <fullName evidence="1">7778_t:CDS:1</fullName>
    </submittedName>
</protein>
<keyword evidence="2" id="KW-1185">Reference proteome</keyword>
<reference evidence="1" key="1">
    <citation type="submission" date="2021-06" db="EMBL/GenBank/DDBJ databases">
        <authorList>
            <person name="Kallberg Y."/>
            <person name="Tangrot J."/>
            <person name="Rosling A."/>
        </authorList>
    </citation>
    <scope>NUCLEOTIDE SEQUENCE</scope>
    <source>
        <strain evidence="1">IL203A</strain>
    </source>
</reference>